<dbReference type="RefSeq" id="WP_161008396.1">
    <property type="nucleotide sequence ID" value="NZ_WWCN01000013.1"/>
</dbReference>
<evidence type="ECO:0000256" key="6">
    <source>
        <dbReference type="ARBA" id="ARBA00023136"/>
    </source>
</evidence>
<feature type="domain" description="Methyl-accepting transducer" evidence="10">
    <location>
        <begin position="355"/>
        <end position="584"/>
    </location>
</feature>
<dbReference type="Proteomes" id="UP000479335">
    <property type="component" value="Unassembled WGS sequence"/>
</dbReference>
<keyword evidence="2" id="KW-1003">Cell membrane</keyword>
<keyword evidence="6 9" id="KW-0472">Membrane</keyword>
<keyword evidence="13" id="KW-1185">Reference proteome</keyword>
<dbReference type="SMART" id="SM00304">
    <property type="entry name" value="HAMP"/>
    <property type="match status" value="1"/>
</dbReference>
<name>A0A6L8KCY4_9BURK</name>
<dbReference type="InterPro" id="IPR033479">
    <property type="entry name" value="dCache_1"/>
</dbReference>
<dbReference type="CDD" id="cd12913">
    <property type="entry name" value="PDC1_MCP_like"/>
    <property type="match status" value="1"/>
</dbReference>
<evidence type="ECO:0000256" key="8">
    <source>
        <dbReference type="PROSITE-ProRule" id="PRU00284"/>
    </source>
</evidence>
<sequence length="599" mass="61680">MFSTLRGRLIGLCVAVVVLAMLAVAAANYASSRTRTLETMNGQMRQLAGSQAAAIGDWVAARRSLVSSLRHAVPLPAPQPLLKAAAQAGGFDNVYIGYADKRIASSRDEPPPADYDPTTRAWYRKPMQAGSAIITAPYVDAGRGELVVTFAEPAPPAVGVADAVLAADVSLAKVVAQVLALRPTPHSYAFLIDHDGRVIAHPQKDRTMQTVDTLGGGLSQEHLAALEASGGSTALALDGRDGILFATAVPGTSWLLALVLDKTEATAGLGAMLLTSAITAVVLGLAAVAALSILIARELRSLQLVRDALSHIADGDGDLTRRLDDSGPTELAQISRAFNHFADQISAVLQQIRIASETVRMAAADIAGGNGDLSARTEAQASSLEQTVSAMQSLTITVQGTAANARAASELAVSASHAASSGGSVVLNVVQTMDHIRDGSRRMADIIGAIDALAFQTNILALNAAVEAARAGEQGRGFAVVAAEVRTLAQSSAMAAQEIRVLIVEARQRAEAGSQLAADAGQHMERLVGSVHQVADLIGAISTASQEQSAGIAEVNGAIGDMDEVTQQNAALVEQAAAAADSMKDQAVALAGAVGRFTL</sequence>
<dbReference type="InterPro" id="IPR004089">
    <property type="entry name" value="MCPsignal_dom"/>
</dbReference>
<evidence type="ECO:0000256" key="2">
    <source>
        <dbReference type="ARBA" id="ARBA00022475"/>
    </source>
</evidence>
<feature type="transmembrane region" description="Helical" evidence="9">
    <location>
        <begin position="272"/>
        <end position="296"/>
    </location>
</feature>
<organism evidence="12 13">
    <name type="scientific">Duganella flavida</name>
    <dbReference type="NCBI Taxonomy" id="2692175"/>
    <lineage>
        <taxon>Bacteria</taxon>
        <taxon>Pseudomonadati</taxon>
        <taxon>Pseudomonadota</taxon>
        <taxon>Betaproteobacteria</taxon>
        <taxon>Burkholderiales</taxon>
        <taxon>Oxalobacteraceae</taxon>
        <taxon>Telluria group</taxon>
        <taxon>Duganella</taxon>
    </lineage>
</organism>
<dbReference type="Pfam" id="PF00015">
    <property type="entry name" value="MCPsignal"/>
    <property type="match status" value="1"/>
</dbReference>
<dbReference type="GO" id="GO:0005886">
    <property type="term" value="C:plasma membrane"/>
    <property type="evidence" value="ECO:0007669"/>
    <property type="project" value="UniProtKB-SubCell"/>
</dbReference>
<dbReference type="InterPro" id="IPR051310">
    <property type="entry name" value="MCP_chemotaxis"/>
</dbReference>
<protein>
    <submittedName>
        <fullName evidence="12">HAMP domain-containing protein</fullName>
    </submittedName>
</protein>
<evidence type="ECO:0000259" key="10">
    <source>
        <dbReference type="PROSITE" id="PS50111"/>
    </source>
</evidence>
<evidence type="ECO:0000313" key="12">
    <source>
        <dbReference type="EMBL" id="MYM24935.1"/>
    </source>
</evidence>
<keyword evidence="4 9" id="KW-0812">Transmembrane</keyword>
<dbReference type="SUPFAM" id="SSF58104">
    <property type="entry name" value="Methyl-accepting chemotaxis protein (MCP) signaling domain"/>
    <property type="match status" value="1"/>
</dbReference>
<evidence type="ECO:0000256" key="3">
    <source>
        <dbReference type="ARBA" id="ARBA00022481"/>
    </source>
</evidence>
<keyword evidence="5 9" id="KW-1133">Transmembrane helix</keyword>
<reference evidence="12 13" key="1">
    <citation type="submission" date="2019-12" db="EMBL/GenBank/DDBJ databases">
        <title>Novel species isolated from a subtropical stream in China.</title>
        <authorList>
            <person name="Lu H."/>
        </authorList>
    </citation>
    <scope>NUCLEOTIDE SEQUENCE [LARGE SCALE GENOMIC DNA]</scope>
    <source>
        <strain evidence="12 13">FT135W</strain>
    </source>
</reference>
<evidence type="ECO:0000256" key="9">
    <source>
        <dbReference type="SAM" id="Phobius"/>
    </source>
</evidence>
<dbReference type="Gene3D" id="1.10.287.950">
    <property type="entry name" value="Methyl-accepting chemotaxis protein"/>
    <property type="match status" value="1"/>
</dbReference>
<evidence type="ECO:0000256" key="5">
    <source>
        <dbReference type="ARBA" id="ARBA00022989"/>
    </source>
</evidence>
<dbReference type="Gene3D" id="3.30.450.20">
    <property type="entry name" value="PAS domain"/>
    <property type="match status" value="2"/>
</dbReference>
<dbReference type="Pfam" id="PF02743">
    <property type="entry name" value="dCache_1"/>
    <property type="match status" value="1"/>
</dbReference>
<dbReference type="AlphaFoldDB" id="A0A6L8KCY4"/>
<dbReference type="GO" id="GO:0004888">
    <property type="term" value="F:transmembrane signaling receptor activity"/>
    <property type="evidence" value="ECO:0007669"/>
    <property type="project" value="TreeGrafter"/>
</dbReference>
<dbReference type="FunFam" id="1.10.287.950:FF:000001">
    <property type="entry name" value="Methyl-accepting chemotaxis sensory transducer"/>
    <property type="match status" value="1"/>
</dbReference>
<comment type="caution">
    <text evidence="12">The sequence shown here is derived from an EMBL/GenBank/DDBJ whole genome shotgun (WGS) entry which is preliminary data.</text>
</comment>
<comment type="similarity">
    <text evidence="7">Belongs to the methyl-accepting chemotaxis (MCP) protein family.</text>
</comment>
<evidence type="ECO:0000256" key="1">
    <source>
        <dbReference type="ARBA" id="ARBA00004651"/>
    </source>
</evidence>
<evidence type="ECO:0000259" key="11">
    <source>
        <dbReference type="PROSITE" id="PS50885"/>
    </source>
</evidence>
<keyword evidence="3" id="KW-0488">Methylation</keyword>
<dbReference type="PANTHER" id="PTHR43531:SF14">
    <property type="entry name" value="METHYL-ACCEPTING CHEMOTAXIS PROTEIN I-RELATED"/>
    <property type="match status" value="1"/>
</dbReference>
<evidence type="ECO:0000256" key="4">
    <source>
        <dbReference type="ARBA" id="ARBA00022692"/>
    </source>
</evidence>
<dbReference type="PROSITE" id="PS50111">
    <property type="entry name" value="CHEMOTAXIS_TRANSDUC_2"/>
    <property type="match status" value="1"/>
</dbReference>
<proteinExistence type="inferred from homology"/>
<feature type="transmembrane region" description="Helical" evidence="9">
    <location>
        <begin position="242"/>
        <end position="260"/>
    </location>
</feature>
<gene>
    <name evidence="12" type="ORF">GTP46_20085</name>
</gene>
<evidence type="ECO:0000313" key="13">
    <source>
        <dbReference type="Proteomes" id="UP000479335"/>
    </source>
</evidence>
<dbReference type="PANTHER" id="PTHR43531">
    <property type="entry name" value="PROTEIN ICFG"/>
    <property type="match status" value="1"/>
</dbReference>
<dbReference type="PROSITE" id="PS50885">
    <property type="entry name" value="HAMP"/>
    <property type="match status" value="1"/>
</dbReference>
<dbReference type="GO" id="GO:0006935">
    <property type="term" value="P:chemotaxis"/>
    <property type="evidence" value="ECO:0007669"/>
    <property type="project" value="TreeGrafter"/>
</dbReference>
<comment type="subcellular location">
    <subcellularLocation>
        <location evidence="1">Cell membrane</location>
        <topology evidence="1">Multi-pass membrane protein</topology>
    </subcellularLocation>
</comment>
<dbReference type="GO" id="GO:0007165">
    <property type="term" value="P:signal transduction"/>
    <property type="evidence" value="ECO:0007669"/>
    <property type="project" value="UniProtKB-KW"/>
</dbReference>
<feature type="domain" description="HAMP" evidence="11">
    <location>
        <begin position="296"/>
        <end position="350"/>
    </location>
</feature>
<dbReference type="CDD" id="cd06225">
    <property type="entry name" value="HAMP"/>
    <property type="match status" value="1"/>
</dbReference>
<dbReference type="SUPFAM" id="SSF103190">
    <property type="entry name" value="Sensory domain-like"/>
    <property type="match status" value="1"/>
</dbReference>
<dbReference type="Pfam" id="PF00672">
    <property type="entry name" value="HAMP"/>
    <property type="match status" value="1"/>
</dbReference>
<evidence type="ECO:0000256" key="7">
    <source>
        <dbReference type="ARBA" id="ARBA00029447"/>
    </source>
</evidence>
<dbReference type="InterPro" id="IPR029151">
    <property type="entry name" value="Sensor-like_sf"/>
</dbReference>
<dbReference type="InterPro" id="IPR003660">
    <property type="entry name" value="HAMP_dom"/>
</dbReference>
<dbReference type="CDD" id="cd12912">
    <property type="entry name" value="PDC2_MCP_like"/>
    <property type="match status" value="1"/>
</dbReference>
<accession>A0A6L8KCY4</accession>
<dbReference type="EMBL" id="WWCN01000013">
    <property type="protein sequence ID" value="MYM24935.1"/>
    <property type="molecule type" value="Genomic_DNA"/>
</dbReference>
<keyword evidence="8" id="KW-0807">Transducer</keyword>
<dbReference type="SMART" id="SM00283">
    <property type="entry name" value="MA"/>
    <property type="match status" value="1"/>
</dbReference>